<proteinExistence type="predicted"/>
<keyword evidence="1" id="KW-0812">Transmembrane</keyword>
<evidence type="ECO:0000313" key="2">
    <source>
        <dbReference type="EMBL" id="MFC0076778.1"/>
    </source>
</evidence>
<dbReference type="RefSeq" id="WP_379685816.1">
    <property type="nucleotide sequence ID" value="NZ_JBHLYW010000007.1"/>
</dbReference>
<protein>
    <recommendedName>
        <fullName evidence="4">Bacterial Pleckstrin homology domain-containing protein</fullName>
    </recommendedName>
</protein>
<sequence>MKLRSKFRTLYLIRINIIFVLFSFIALSMFNNDYGIYEIIIVRFLLLTFGVICQLFFLSSVNTIIVLENGLSINSIILKKTEFYLFSSITEIQNYHVQGSYGKTGQITSGYFESELFFNDGKTLKISPDCFENYGELITFIRSKVIL</sequence>
<keyword evidence="3" id="KW-1185">Reference proteome</keyword>
<accession>A0ABV6BMU5</accession>
<name>A0ABV6BMU5_9FLAO</name>
<organism evidence="2 3">
    <name type="scientific">Flavobacterium procerum</name>
    <dbReference type="NCBI Taxonomy" id="1455569"/>
    <lineage>
        <taxon>Bacteria</taxon>
        <taxon>Pseudomonadati</taxon>
        <taxon>Bacteroidota</taxon>
        <taxon>Flavobacteriia</taxon>
        <taxon>Flavobacteriales</taxon>
        <taxon>Flavobacteriaceae</taxon>
        <taxon>Flavobacterium</taxon>
    </lineage>
</organism>
<reference evidence="2 3" key="1">
    <citation type="submission" date="2024-09" db="EMBL/GenBank/DDBJ databases">
        <authorList>
            <person name="Sun Q."/>
            <person name="Mori K."/>
        </authorList>
    </citation>
    <scope>NUCLEOTIDE SEQUENCE [LARGE SCALE GENOMIC DNA]</scope>
    <source>
        <strain evidence="2 3">CGMCC 1.12926</strain>
    </source>
</reference>
<evidence type="ECO:0000313" key="3">
    <source>
        <dbReference type="Proteomes" id="UP001589734"/>
    </source>
</evidence>
<feature type="transmembrane region" description="Helical" evidence="1">
    <location>
        <begin position="36"/>
        <end position="58"/>
    </location>
</feature>
<keyword evidence="1" id="KW-0472">Membrane</keyword>
<dbReference type="Proteomes" id="UP001589734">
    <property type="component" value="Unassembled WGS sequence"/>
</dbReference>
<feature type="transmembrane region" description="Helical" evidence="1">
    <location>
        <begin position="12"/>
        <end position="30"/>
    </location>
</feature>
<evidence type="ECO:0000256" key="1">
    <source>
        <dbReference type="SAM" id="Phobius"/>
    </source>
</evidence>
<keyword evidence="1" id="KW-1133">Transmembrane helix</keyword>
<gene>
    <name evidence="2" type="ORF">ACFFLS_06990</name>
</gene>
<comment type="caution">
    <text evidence="2">The sequence shown here is derived from an EMBL/GenBank/DDBJ whole genome shotgun (WGS) entry which is preliminary data.</text>
</comment>
<dbReference type="EMBL" id="JBHLYW010000007">
    <property type="protein sequence ID" value="MFC0076778.1"/>
    <property type="molecule type" value="Genomic_DNA"/>
</dbReference>
<evidence type="ECO:0008006" key="4">
    <source>
        <dbReference type="Google" id="ProtNLM"/>
    </source>
</evidence>